<accession>A0A1I0ABG0</accession>
<dbReference type="RefSeq" id="WP_092476953.1">
    <property type="nucleotide sequence ID" value="NZ_FOHN01000005.1"/>
</dbReference>
<dbReference type="EMBL" id="FOHN01000005">
    <property type="protein sequence ID" value="SES91488.1"/>
    <property type="molecule type" value="Genomic_DNA"/>
</dbReference>
<dbReference type="Proteomes" id="UP000199800">
    <property type="component" value="Unassembled WGS sequence"/>
</dbReference>
<keyword evidence="2" id="KW-1185">Reference proteome</keyword>
<reference evidence="1 2" key="1">
    <citation type="submission" date="2016-10" db="EMBL/GenBank/DDBJ databases">
        <authorList>
            <person name="de Groot N.N."/>
        </authorList>
    </citation>
    <scope>NUCLEOTIDE SEQUENCE [LARGE SCALE GENOMIC DNA]</scope>
    <source>
        <strain evidence="1 2">DSM 1801</strain>
    </source>
</reference>
<name>A0A1I0ABG0_9FIRM</name>
<gene>
    <name evidence="1" type="ORF">SAMN04487772_10564</name>
</gene>
<sequence>MCKLDKIFMVTWKMKCSSCKKPELLNEEQEQLFQDMVGNGCLIKCGVSAYDEKDIYTIDEKRIDDIYRFAY</sequence>
<proteinExistence type="predicted"/>
<evidence type="ECO:0000313" key="2">
    <source>
        <dbReference type="Proteomes" id="UP000199800"/>
    </source>
</evidence>
<organism evidence="1 2">
    <name type="scientific">[Clostridium] polysaccharolyticum</name>
    <dbReference type="NCBI Taxonomy" id="29364"/>
    <lineage>
        <taxon>Bacteria</taxon>
        <taxon>Bacillati</taxon>
        <taxon>Bacillota</taxon>
        <taxon>Clostridia</taxon>
        <taxon>Lachnospirales</taxon>
        <taxon>Lachnospiraceae</taxon>
    </lineage>
</organism>
<evidence type="ECO:0000313" key="1">
    <source>
        <dbReference type="EMBL" id="SES91488.1"/>
    </source>
</evidence>
<protein>
    <submittedName>
        <fullName evidence="1">Uncharacterized protein</fullName>
    </submittedName>
</protein>
<dbReference type="AlphaFoldDB" id="A0A1I0ABG0"/>